<evidence type="ECO:0000313" key="2">
    <source>
        <dbReference type="Proteomes" id="UP000650485"/>
    </source>
</evidence>
<dbReference type="EMBL" id="JACSZT010000008">
    <property type="protein sequence ID" value="MBC6499044.1"/>
    <property type="molecule type" value="Genomic_DNA"/>
</dbReference>
<sequence>MYWLVVDSDNNEVATVVLGADYIGTSRSYLIKLPDFPKTRILNSLEIGRRSGGHVFHPIRMTFPDNDSINGRSGTFNTRRSTLGRDRIDIFLKDLSNWFAHKPASLERYFEKYKEYLSWFGTFEKYVEWNGLHMFLSGDGDVTNLTTDRPFGDVNFTTDKSTFAFQNLNDVESYVQHMNDCLARRTDWLAS</sequence>
<evidence type="ECO:0000313" key="1">
    <source>
        <dbReference type="EMBL" id="MBC6499044.1"/>
    </source>
</evidence>
<protein>
    <submittedName>
        <fullName evidence="1">Uncharacterized protein</fullName>
    </submittedName>
</protein>
<accession>A0A923NGG1</accession>
<comment type="caution">
    <text evidence="1">The sequence shown here is derived from an EMBL/GenBank/DDBJ whole genome shotgun (WGS) entry which is preliminary data.</text>
</comment>
<organism evidence="1 2">
    <name type="scientific">Weissella confusa</name>
    <name type="common">Lactobacillus confusus</name>
    <dbReference type="NCBI Taxonomy" id="1583"/>
    <lineage>
        <taxon>Bacteria</taxon>
        <taxon>Bacillati</taxon>
        <taxon>Bacillota</taxon>
        <taxon>Bacilli</taxon>
        <taxon>Lactobacillales</taxon>
        <taxon>Lactobacillaceae</taxon>
        <taxon>Weissella</taxon>
    </lineage>
</organism>
<dbReference type="InterPro" id="IPR054263">
    <property type="entry name" value="DUF6994"/>
</dbReference>
<dbReference type="Proteomes" id="UP000650485">
    <property type="component" value="Unassembled WGS sequence"/>
</dbReference>
<dbReference type="Pfam" id="PF22507">
    <property type="entry name" value="DUF6994"/>
    <property type="match status" value="1"/>
</dbReference>
<name>A0A923NGG1_WEICO</name>
<proteinExistence type="predicted"/>
<dbReference type="AlphaFoldDB" id="A0A923NGG1"/>
<reference evidence="1" key="1">
    <citation type="submission" date="2020-08" db="EMBL/GenBank/DDBJ databases">
        <title>Complete genome sequence of Weissella confusa strain FS54 provides insights into metabolic potential.</title>
        <authorList>
            <person name="Fhoula I."/>
            <person name="Najjari A."/>
            <person name="Lekired A."/>
            <person name="Bessrour-Aouam N."/>
            <person name="Jaballah S."/>
            <person name="Klibi N."/>
            <person name="Ouzari H.-I."/>
        </authorList>
    </citation>
    <scope>NUCLEOTIDE SEQUENCE</scope>
    <source>
        <strain evidence="1">FS54</strain>
    </source>
</reference>
<gene>
    <name evidence="1" type="ORF">H7R52_10270</name>
</gene>